<sequence length="121" mass="13298">MTIHIVEVSQVTPAPNSDSVLNSANSQPSEYSSTDLSSRLVSISTHSSSLSSSSPFPSDGLVSSNHVVPRPRILHWRRGTPRRFRRENVNHVHQSLGSRVQTTPRRKQCHLLSTGDSNSVS</sequence>
<feature type="compositionally biased region" description="Polar residues" evidence="1">
    <location>
        <begin position="9"/>
        <end position="35"/>
    </location>
</feature>
<dbReference type="EMBL" id="LK032699">
    <property type="protein sequence ID" value="CDY47143.1"/>
    <property type="molecule type" value="Genomic_DNA"/>
</dbReference>
<name>A0A078ID66_BRANA</name>
<feature type="compositionally biased region" description="Low complexity" evidence="1">
    <location>
        <begin position="36"/>
        <end position="64"/>
    </location>
</feature>
<feature type="region of interest" description="Disordered" evidence="1">
    <location>
        <begin position="91"/>
        <end position="121"/>
    </location>
</feature>
<organism evidence="2 3">
    <name type="scientific">Brassica napus</name>
    <name type="common">Rape</name>
    <dbReference type="NCBI Taxonomy" id="3708"/>
    <lineage>
        <taxon>Eukaryota</taxon>
        <taxon>Viridiplantae</taxon>
        <taxon>Streptophyta</taxon>
        <taxon>Embryophyta</taxon>
        <taxon>Tracheophyta</taxon>
        <taxon>Spermatophyta</taxon>
        <taxon>Magnoliopsida</taxon>
        <taxon>eudicotyledons</taxon>
        <taxon>Gunneridae</taxon>
        <taxon>Pentapetalae</taxon>
        <taxon>rosids</taxon>
        <taxon>malvids</taxon>
        <taxon>Brassicales</taxon>
        <taxon>Brassicaceae</taxon>
        <taxon>Brassiceae</taxon>
        <taxon>Brassica</taxon>
    </lineage>
</organism>
<gene>
    <name evidence="2" type="primary">BnaA08g05400D</name>
    <name evidence="2" type="ORF">GSBRNA2T00086802001</name>
</gene>
<feature type="region of interest" description="Disordered" evidence="1">
    <location>
        <begin position="1"/>
        <end position="64"/>
    </location>
</feature>
<evidence type="ECO:0000256" key="1">
    <source>
        <dbReference type="SAM" id="MobiDB-lite"/>
    </source>
</evidence>
<dbReference type="Gramene" id="CDY47143">
    <property type="protein sequence ID" value="CDY47143"/>
    <property type="gene ID" value="GSBRNA2T00086802001"/>
</dbReference>
<protein>
    <submittedName>
        <fullName evidence="2">BnaA08g05400D protein</fullName>
    </submittedName>
</protein>
<proteinExistence type="predicted"/>
<dbReference type="Proteomes" id="UP000028999">
    <property type="component" value="Unassembled WGS sequence"/>
</dbReference>
<dbReference type="AlphaFoldDB" id="A0A078ID66"/>
<evidence type="ECO:0000313" key="3">
    <source>
        <dbReference type="Proteomes" id="UP000028999"/>
    </source>
</evidence>
<keyword evidence="3" id="KW-1185">Reference proteome</keyword>
<evidence type="ECO:0000313" key="2">
    <source>
        <dbReference type="EMBL" id="CDY47143.1"/>
    </source>
</evidence>
<accession>A0A078ID66</accession>
<dbReference type="PaxDb" id="3708-A0A078ID66"/>
<feature type="compositionally biased region" description="Polar residues" evidence="1">
    <location>
        <begin position="91"/>
        <end position="103"/>
    </location>
</feature>
<reference evidence="2 3" key="1">
    <citation type="journal article" date="2014" name="Science">
        <title>Plant genetics. Early allopolyploid evolution in the post-Neolithic Brassica napus oilseed genome.</title>
        <authorList>
            <person name="Chalhoub B."/>
            <person name="Denoeud F."/>
            <person name="Liu S."/>
            <person name="Parkin I.A."/>
            <person name="Tang H."/>
            <person name="Wang X."/>
            <person name="Chiquet J."/>
            <person name="Belcram H."/>
            <person name="Tong C."/>
            <person name="Samans B."/>
            <person name="Correa M."/>
            <person name="Da Silva C."/>
            <person name="Just J."/>
            <person name="Falentin C."/>
            <person name="Koh C.S."/>
            <person name="Le Clainche I."/>
            <person name="Bernard M."/>
            <person name="Bento P."/>
            <person name="Noel B."/>
            <person name="Labadie K."/>
            <person name="Alberti A."/>
            <person name="Charles M."/>
            <person name="Arnaud D."/>
            <person name="Guo H."/>
            <person name="Daviaud C."/>
            <person name="Alamery S."/>
            <person name="Jabbari K."/>
            <person name="Zhao M."/>
            <person name="Edger P.P."/>
            <person name="Chelaifa H."/>
            <person name="Tack D."/>
            <person name="Lassalle G."/>
            <person name="Mestiri I."/>
            <person name="Schnel N."/>
            <person name="Le Paslier M.C."/>
            <person name="Fan G."/>
            <person name="Renault V."/>
            <person name="Bayer P.E."/>
            <person name="Golicz A.A."/>
            <person name="Manoli S."/>
            <person name="Lee T.H."/>
            <person name="Thi V.H."/>
            <person name="Chalabi S."/>
            <person name="Hu Q."/>
            <person name="Fan C."/>
            <person name="Tollenaere R."/>
            <person name="Lu Y."/>
            <person name="Battail C."/>
            <person name="Shen J."/>
            <person name="Sidebottom C.H."/>
            <person name="Wang X."/>
            <person name="Canaguier A."/>
            <person name="Chauveau A."/>
            <person name="Berard A."/>
            <person name="Deniot G."/>
            <person name="Guan M."/>
            <person name="Liu Z."/>
            <person name="Sun F."/>
            <person name="Lim Y.P."/>
            <person name="Lyons E."/>
            <person name="Town C.D."/>
            <person name="Bancroft I."/>
            <person name="Wang X."/>
            <person name="Meng J."/>
            <person name="Ma J."/>
            <person name="Pires J.C."/>
            <person name="King G.J."/>
            <person name="Brunel D."/>
            <person name="Delourme R."/>
            <person name="Renard M."/>
            <person name="Aury J.M."/>
            <person name="Adams K.L."/>
            <person name="Batley J."/>
            <person name="Snowdon R.J."/>
            <person name="Tost J."/>
            <person name="Edwards D."/>
            <person name="Zhou Y."/>
            <person name="Hua W."/>
            <person name="Sharpe A.G."/>
            <person name="Paterson A.H."/>
            <person name="Guan C."/>
            <person name="Wincker P."/>
        </authorList>
    </citation>
    <scope>NUCLEOTIDE SEQUENCE [LARGE SCALE GENOMIC DNA]</scope>
    <source>
        <strain evidence="3">cv. Darmor-bzh</strain>
    </source>
</reference>